<proteinExistence type="predicted"/>
<dbReference type="PANTHER" id="PTHR42899:SF1">
    <property type="entry name" value="SPERMATOGENESIS-ASSOCIATED PROTEIN 20"/>
    <property type="match status" value="1"/>
</dbReference>
<evidence type="ECO:0000313" key="2">
    <source>
        <dbReference type="EMBL" id="WZW99273.1"/>
    </source>
</evidence>
<dbReference type="InterPro" id="IPR004879">
    <property type="entry name" value="Ssp411-like_TRX"/>
</dbReference>
<dbReference type="EMBL" id="CP115965">
    <property type="protein sequence ID" value="WZW99273.1"/>
    <property type="molecule type" value="Genomic_DNA"/>
</dbReference>
<keyword evidence="3" id="KW-1185">Reference proteome</keyword>
<dbReference type="SUPFAM" id="SSF48208">
    <property type="entry name" value="Six-hairpin glycosidases"/>
    <property type="match status" value="1"/>
</dbReference>
<dbReference type="InterPro" id="IPR036249">
    <property type="entry name" value="Thioredoxin-like_sf"/>
</dbReference>
<reference evidence="2 3" key="1">
    <citation type="journal article" date="2023" name="Environ Microbiome">
        <title>A coral-associated actinobacterium mitigates coral bleaching under heat stress.</title>
        <authorList>
            <person name="Li J."/>
            <person name="Zou Y."/>
            <person name="Li Q."/>
            <person name="Zhang J."/>
            <person name="Bourne D.G."/>
            <person name="Lyu Y."/>
            <person name="Liu C."/>
            <person name="Zhang S."/>
        </authorList>
    </citation>
    <scope>NUCLEOTIDE SEQUENCE [LARGE SCALE GENOMIC DNA]</scope>
    <source>
        <strain evidence="2 3">SCSIO 13291</strain>
    </source>
</reference>
<protein>
    <submittedName>
        <fullName evidence="2">Thioredoxin domain-containing protein</fullName>
    </submittedName>
</protein>
<dbReference type="PIRSF" id="PIRSF006402">
    <property type="entry name" value="UCP006402_thioredoxin"/>
    <property type="match status" value="1"/>
</dbReference>
<dbReference type="PANTHER" id="PTHR42899">
    <property type="entry name" value="SPERMATOGENESIS-ASSOCIATED PROTEIN 20"/>
    <property type="match status" value="1"/>
</dbReference>
<evidence type="ECO:0000259" key="1">
    <source>
        <dbReference type="Pfam" id="PF03190"/>
    </source>
</evidence>
<dbReference type="Pfam" id="PF03190">
    <property type="entry name" value="Thioredox_DsbH"/>
    <property type="match status" value="1"/>
</dbReference>
<name>A0ABZ3C988_9ACTN</name>
<accession>A0ABZ3C988</accession>
<dbReference type="InterPro" id="IPR024705">
    <property type="entry name" value="Ssp411"/>
</dbReference>
<dbReference type="Proteomes" id="UP001434337">
    <property type="component" value="Chromosome"/>
</dbReference>
<organism evidence="2 3">
    <name type="scientific">Propioniciclava soli</name>
    <dbReference type="NCBI Taxonomy" id="2775081"/>
    <lineage>
        <taxon>Bacteria</taxon>
        <taxon>Bacillati</taxon>
        <taxon>Actinomycetota</taxon>
        <taxon>Actinomycetes</taxon>
        <taxon>Propionibacteriales</taxon>
        <taxon>Propionibacteriaceae</taxon>
        <taxon>Propioniciclava</taxon>
    </lineage>
</organism>
<evidence type="ECO:0000313" key="3">
    <source>
        <dbReference type="Proteomes" id="UP001434337"/>
    </source>
</evidence>
<sequence>MTNRLSTATSPYLLQHANNPVDWWPWGEEAFAEARRRDVPVLVSVGYSACHWCHVMAHESFEDADVAALVNAFFVPIKVDREERPDVDAVHMRATQALTGHGGWPMTVFVTPEGEPFFAGTYYPPEPAHGLPSFRQLVTALGDAWRDRRDEVTASASAIVAQLEQINALPPADTPPPVWDLLDAVGADFDVMHGGFGGAPKFPMPLLVDALLVKGEPGLLDLAQRSLEAMARGGIRDQVGGGFHRYAVDAAWVVPHFEKMLYDNALLLGTYARGWRRTPQHEAPLRGLFERVVRGIVGWLEREMLLEGGGFAASLDADSADIRGMAHEGIYYAWNPELLADALGEEDAAWAAEVFHVTAGGTFEHGLSTLQLRGAPDADRLATVAERLAEVRRSRFAPPRDDKVVAAWNGWLVDSLVTGALVFGERRWLELARGAAEYLWSVHHTDAGLVRTSLAGEPSPTVGVAEDHGAVALAFGRLAGVLGDSVWLDRAVTVLEEALALFGADDGGFHDAVAGELFSRPRDVTDNPTPSGTMALVAALRLVGELSARPDLLARADAAAATTWGTVAAAPRFAPAALTDLLIADEARQGLRPAVAVVVDADGDPLSDAARAVARMAPAGTVLLVGRPGTAGFAHHFEGRTVWDAGDRAAAVPGAGAEAIGAAGKLTRATVGPDGQVAAEQAGAEDADNEYAEHDVVPLAQTTYVCRGEVCFAPATTVQDLRAALWSRA</sequence>
<dbReference type="Gene3D" id="3.40.30.10">
    <property type="entry name" value="Glutaredoxin"/>
    <property type="match status" value="1"/>
</dbReference>
<dbReference type="RefSeq" id="WP_342373013.1">
    <property type="nucleotide sequence ID" value="NZ_CP115965.1"/>
</dbReference>
<feature type="domain" description="Spermatogenesis-associated protein 20-like TRX" evidence="1">
    <location>
        <begin position="2"/>
        <end position="163"/>
    </location>
</feature>
<dbReference type="CDD" id="cd02955">
    <property type="entry name" value="SSP411"/>
    <property type="match status" value="1"/>
</dbReference>
<dbReference type="SUPFAM" id="SSF52833">
    <property type="entry name" value="Thioredoxin-like"/>
    <property type="match status" value="1"/>
</dbReference>
<dbReference type="InterPro" id="IPR008928">
    <property type="entry name" value="6-hairpin_glycosidase_sf"/>
</dbReference>
<gene>
    <name evidence="2" type="ORF">PCC79_03485</name>
</gene>